<accession>A0A1H2WMC4</accession>
<dbReference type="EMBL" id="FNOF01000007">
    <property type="protein sequence ID" value="SDW81648.1"/>
    <property type="molecule type" value="Genomic_DNA"/>
</dbReference>
<dbReference type="InterPro" id="IPR002347">
    <property type="entry name" value="SDR_fam"/>
</dbReference>
<dbReference type="AlphaFoldDB" id="A0A1H2WMC4"/>
<dbReference type="Pfam" id="PF00106">
    <property type="entry name" value="adh_short"/>
    <property type="match status" value="1"/>
</dbReference>
<dbReference type="RefSeq" id="WP_004515973.1">
    <property type="nucleotide sequence ID" value="NZ_FNOF01000007.1"/>
</dbReference>
<gene>
    <name evidence="4" type="ORF">SAMN05443574_10775</name>
</gene>
<comment type="similarity">
    <text evidence="1 3">Belongs to the short-chain dehydrogenases/reductases (SDR) family.</text>
</comment>
<evidence type="ECO:0000256" key="3">
    <source>
        <dbReference type="RuleBase" id="RU000363"/>
    </source>
</evidence>
<dbReference type="SUPFAM" id="SSF51735">
    <property type="entry name" value="NAD(P)-binding Rossmann-fold domains"/>
    <property type="match status" value="1"/>
</dbReference>
<dbReference type="PRINTS" id="PR00081">
    <property type="entry name" value="GDHRDH"/>
</dbReference>
<reference evidence="4 5" key="1">
    <citation type="submission" date="2016-10" db="EMBL/GenBank/DDBJ databases">
        <authorList>
            <person name="de Groot N.N."/>
        </authorList>
    </citation>
    <scope>NUCLEOTIDE SEQUENCE [LARGE SCALE GENOMIC DNA]</scope>
    <source>
        <strain evidence="4 5">DSM 3756</strain>
    </source>
</reference>
<evidence type="ECO:0000313" key="5">
    <source>
        <dbReference type="Proteomes" id="UP000182573"/>
    </source>
</evidence>
<evidence type="ECO:0000256" key="2">
    <source>
        <dbReference type="ARBA" id="ARBA00023002"/>
    </source>
</evidence>
<protein>
    <submittedName>
        <fullName evidence="4">Short-chain dehydrogenase</fullName>
    </submittedName>
</protein>
<dbReference type="GO" id="GO:0016491">
    <property type="term" value="F:oxidoreductase activity"/>
    <property type="evidence" value="ECO:0007669"/>
    <property type="project" value="UniProtKB-KW"/>
</dbReference>
<dbReference type="Proteomes" id="UP000182573">
    <property type="component" value="Unassembled WGS sequence"/>
</dbReference>
<dbReference type="PRINTS" id="PR00080">
    <property type="entry name" value="SDRFAMILY"/>
</dbReference>
<sequence length="282" mass="29762">MSTEDSVVLLTGAASGIGAATARAFADAGWTVYATDIESGFPDDIRERCRCLELDVTDDAQIAAVVDHIGSEAGRLDCLVNNAGYGVAGPVEDVSSDEVREQFDVLVHGPHRLVQAVLPEMREHGGRIITVSSVLGHTASPGLGAYSAGKAAVESLTDALRIEIAGADELHVSLVEPAWVETGFADGALGRLSEEDRTPAYDRTYDGLEDGWVLTGGPLATTPEAVAASVLAAATDDPPKARYPVGAFATFVRWTHWLPARLQDPIHRGFGRASAFLGRWLG</sequence>
<proteinExistence type="inferred from homology"/>
<organism evidence="4 5">
    <name type="scientific">Haloarcula vallismortis</name>
    <name type="common">Halobacterium vallismortis</name>
    <dbReference type="NCBI Taxonomy" id="28442"/>
    <lineage>
        <taxon>Archaea</taxon>
        <taxon>Methanobacteriati</taxon>
        <taxon>Methanobacteriota</taxon>
        <taxon>Stenosarchaea group</taxon>
        <taxon>Halobacteria</taxon>
        <taxon>Halobacteriales</taxon>
        <taxon>Haloarculaceae</taxon>
        <taxon>Haloarcula</taxon>
    </lineage>
</organism>
<dbReference type="Gene3D" id="3.40.50.720">
    <property type="entry name" value="NAD(P)-binding Rossmann-like Domain"/>
    <property type="match status" value="1"/>
</dbReference>
<evidence type="ECO:0000256" key="1">
    <source>
        <dbReference type="ARBA" id="ARBA00006484"/>
    </source>
</evidence>
<dbReference type="InterPro" id="IPR036291">
    <property type="entry name" value="NAD(P)-bd_dom_sf"/>
</dbReference>
<keyword evidence="2" id="KW-0560">Oxidoreductase</keyword>
<dbReference type="PANTHER" id="PTHR44169:SF6">
    <property type="entry name" value="NADPH-DEPENDENT 1-ACYLDIHYDROXYACETONE PHOSPHATE REDUCTASE"/>
    <property type="match status" value="1"/>
</dbReference>
<dbReference type="InterPro" id="IPR020904">
    <property type="entry name" value="Sc_DH/Rdtase_CS"/>
</dbReference>
<dbReference type="STRING" id="28442.SAMN05443574_10775"/>
<dbReference type="PANTHER" id="PTHR44169">
    <property type="entry name" value="NADPH-DEPENDENT 1-ACYLDIHYDROXYACETONE PHOSPHATE REDUCTASE"/>
    <property type="match status" value="1"/>
</dbReference>
<dbReference type="PROSITE" id="PS00061">
    <property type="entry name" value="ADH_SHORT"/>
    <property type="match status" value="1"/>
</dbReference>
<evidence type="ECO:0000313" key="4">
    <source>
        <dbReference type="EMBL" id="SDW81648.1"/>
    </source>
</evidence>
<name>A0A1H2WMC4_HALVA</name>